<proteinExistence type="predicted"/>
<evidence type="ECO:0000313" key="3">
    <source>
        <dbReference type="Proteomes" id="UP000579812"/>
    </source>
</evidence>
<comment type="caution">
    <text evidence="2">The sequence shown here is derived from an EMBL/GenBank/DDBJ whole genome shotgun (WGS) entry which is preliminary data.</text>
</comment>
<keyword evidence="1" id="KW-0472">Membrane</keyword>
<accession>A0A7J6BWE3</accession>
<name>A0A7J6BWE3_9TELE</name>
<dbReference type="AlphaFoldDB" id="A0A7J6BWE3"/>
<dbReference type="Proteomes" id="UP000579812">
    <property type="component" value="Unassembled WGS sequence"/>
</dbReference>
<evidence type="ECO:0008006" key="4">
    <source>
        <dbReference type="Google" id="ProtNLM"/>
    </source>
</evidence>
<dbReference type="EMBL" id="JAAMOB010000020">
    <property type="protein sequence ID" value="KAF4099154.1"/>
    <property type="molecule type" value="Genomic_DNA"/>
</dbReference>
<organism evidence="2 3">
    <name type="scientific">Onychostoma macrolepis</name>
    <dbReference type="NCBI Taxonomy" id="369639"/>
    <lineage>
        <taxon>Eukaryota</taxon>
        <taxon>Metazoa</taxon>
        <taxon>Chordata</taxon>
        <taxon>Craniata</taxon>
        <taxon>Vertebrata</taxon>
        <taxon>Euteleostomi</taxon>
        <taxon>Actinopterygii</taxon>
        <taxon>Neopterygii</taxon>
        <taxon>Teleostei</taxon>
        <taxon>Ostariophysi</taxon>
        <taxon>Cypriniformes</taxon>
        <taxon>Cyprinidae</taxon>
        <taxon>Acrossocheilinae</taxon>
        <taxon>Onychostoma</taxon>
    </lineage>
</organism>
<reference evidence="2 3" key="1">
    <citation type="submission" date="2020-04" db="EMBL/GenBank/DDBJ databases">
        <title>Chromosome-level genome assembly of a cyprinid fish Onychostoma macrolepis by integration of Nanopore Sequencing, Bionano and Hi-C technology.</title>
        <authorList>
            <person name="Wang D."/>
        </authorList>
    </citation>
    <scope>NUCLEOTIDE SEQUENCE [LARGE SCALE GENOMIC DNA]</scope>
    <source>
        <strain evidence="2">SWU-2019</strain>
        <tissue evidence="2">Muscle</tissue>
    </source>
</reference>
<dbReference type="OrthoDB" id="9048909at2759"/>
<feature type="transmembrane region" description="Helical" evidence="1">
    <location>
        <begin position="14"/>
        <end position="37"/>
    </location>
</feature>
<evidence type="ECO:0000313" key="2">
    <source>
        <dbReference type="EMBL" id="KAF4099154.1"/>
    </source>
</evidence>
<protein>
    <recommendedName>
        <fullName evidence="4">Small leucine rich protein 1</fullName>
    </recommendedName>
</protein>
<gene>
    <name evidence="2" type="ORF">G5714_019280</name>
</gene>
<evidence type="ECO:0000256" key="1">
    <source>
        <dbReference type="SAM" id="Phobius"/>
    </source>
</evidence>
<keyword evidence="1" id="KW-0812">Transmembrane</keyword>
<keyword evidence="3" id="KW-1185">Reference proteome</keyword>
<keyword evidence="1" id="KW-1133">Transmembrane helix</keyword>
<sequence>MSTAAAFLSEVPGWFLWTGVFFPVTALLLLLLALLGWKLRETEEELAATPDPRRTAIHLCYGPHRR</sequence>